<reference evidence="1" key="1">
    <citation type="submission" date="2022-11" db="EMBL/GenBank/DDBJ databases">
        <title>Robbsia betulipollinis sp. nov., isolated from pollen of birch (Betula pendula).</title>
        <authorList>
            <person name="Shi H."/>
            <person name="Ambika Manirajan B."/>
            <person name="Ratering S."/>
            <person name="Geissler-Plaum R."/>
            <person name="Schnell S."/>
        </authorList>
    </citation>
    <scope>NUCLEOTIDE SEQUENCE</scope>
    <source>
        <strain evidence="1">Bb-Pol-6</strain>
    </source>
</reference>
<sequence length="178" mass="19193">MHWIDPSHLPETRGIVTRFLMNPHGELDGLLLDDALQVHFPPHLSERVARHIGIGDRIGVRGVRPRGIDLIAAVALIPTRDEAIVDDGPPRSEPATRRAGKPMDVQGAVVRQLYGPRGDVRGALLEDGTSLRMAPHAALALHDYLAPGAHVQAWGQGTTSPFGTVVDVEHIAHLVDAV</sequence>
<dbReference type="EMBL" id="JAPMXC010000006">
    <property type="protein sequence ID" value="MCY0388735.1"/>
    <property type="molecule type" value="Genomic_DNA"/>
</dbReference>
<name>A0ABT3ZQC0_9BURK</name>
<proteinExistence type="predicted"/>
<keyword evidence="2" id="KW-1185">Reference proteome</keyword>
<organism evidence="1 2">
    <name type="scientific">Robbsia betulipollinis</name>
    <dbReference type="NCBI Taxonomy" id="2981849"/>
    <lineage>
        <taxon>Bacteria</taxon>
        <taxon>Pseudomonadati</taxon>
        <taxon>Pseudomonadota</taxon>
        <taxon>Betaproteobacteria</taxon>
        <taxon>Burkholderiales</taxon>
        <taxon>Burkholderiaceae</taxon>
        <taxon>Robbsia</taxon>
    </lineage>
</organism>
<dbReference type="Proteomes" id="UP001082899">
    <property type="component" value="Unassembled WGS sequence"/>
</dbReference>
<evidence type="ECO:0000313" key="2">
    <source>
        <dbReference type="Proteomes" id="UP001082899"/>
    </source>
</evidence>
<evidence type="ECO:0000313" key="1">
    <source>
        <dbReference type="EMBL" id="MCY0388735.1"/>
    </source>
</evidence>
<accession>A0ABT3ZQC0</accession>
<gene>
    <name evidence="1" type="ORF">OVY01_16290</name>
</gene>
<dbReference type="RefSeq" id="WP_267848625.1">
    <property type="nucleotide sequence ID" value="NZ_JAPMXC010000006.1"/>
</dbReference>
<protein>
    <submittedName>
        <fullName evidence="1">Uncharacterized protein</fullName>
    </submittedName>
</protein>
<comment type="caution">
    <text evidence="1">The sequence shown here is derived from an EMBL/GenBank/DDBJ whole genome shotgun (WGS) entry which is preliminary data.</text>
</comment>